<evidence type="ECO:0000256" key="1">
    <source>
        <dbReference type="ARBA" id="ARBA00000632"/>
    </source>
</evidence>
<reference evidence="16 17" key="1">
    <citation type="journal article" date="2012" name="Genome Biol.">
        <title>Sequencing three crocodilian genomes to illuminate the evolution of archosaurs and amniotes.</title>
        <authorList>
            <person name="St John J.A."/>
            <person name="Braun E.L."/>
            <person name="Isberg S.R."/>
            <person name="Miles L.G."/>
            <person name="Chong A.Y."/>
            <person name="Gongora J."/>
            <person name="Dalzell P."/>
            <person name="Moran C."/>
            <person name="Bed'hom B."/>
            <person name="Abzhanov A."/>
            <person name="Burgess S.C."/>
            <person name="Cooksey A.M."/>
            <person name="Castoe T.A."/>
            <person name="Crawford N.G."/>
            <person name="Densmore L.D."/>
            <person name="Drew J.C."/>
            <person name="Edwards S.V."/>
            <person name="Faircloth B.C."/>
            <person name="Fujita M.K."/>
            <person name="Greenwold M.J."/>
            <person name="Hoffmann F.G."/>
            <person name="Howard J.M."/>
            <person name="Iguchi T."/>
            <person name="Janes D.E."/>
            <person name="Khan S.Y."/>
            <person name="Kohno S."/>
            <person name="de Koning A.J."/>
            <person name="Lance S.L."/>
            <person name="McCarthy F.M."/>
            <person name="McCormack J.E."/>
            <person name="Merchant M.E."/>
            <person name="Peterson D.G."/>
            <person name="Pollock D.D."/>
            <person name="Pourmand N."/>
            <person name="Raney B.J."/>
            <person name="Roessler K.A."/>
            <person name="Sanford J.R."/>
            <person name="Sawyer R.H."/>
            <person name="Schmidt C.J."/>
            <person name="Triplett E.W."/>
            <person name="Tuberville T.D."/>
            <person name="Venegas-Anaya M."/>
            <person name="Howard J.T."/>
            <person name="Jarvis E.D."/>
            <person name="Guillette L.J.Jr."/>
            <person name="Glenn T.C."/>
            <person name="Green R.E."/>
            <person name="Ray D.A."/>
        </authorList>
    </citation>
    <scope>NUCLEOTIDE SEQUENCE [LARGE SCALE GENOMIC DNA]</scope>
    <source>
        <strain evidence="16">KSC_2009_1</strain>
    </source>
</reference>
<dbReference type="PROSITE" id="PS51348">
    <property type="entry name" value="GLYCOSYL_HYDROL_F22_2"/>
    <property type="match status" value="1"/>
</dbReference>
<keyword evidence="12" id="KW-0326">Glycosidase</keyword>
<dbReference type="PRINTS" id="PR00137">
    <property type="entry name" value="LYSOZYME"/>
</dbReference>
<dbReference type="eggNOG" id="ENOG502S1F5">
    <property type="taxonomic scope" value="Eukaryota"/>
</dbReference>
<dbReference type="InterPro" id="IPR019799">
    <property type="entry name" value="Glyco_hydro_22_CS"/>
</dbReference>
<comment type="catalytic activity">
    <reaction evidence="1">
        <text>Hydrolysis of (1-&gt;4)-beta-linkages between N-acetylmuramic acid and N-acetyl-D-glucosamine residues in a peptidoglycan and between N-acetyl-D-glucosamine residues in chitodextrins.</text>
        <dbReference type="EC" id="3.2.1.17"/>
    </reaction>
</comment>
<dbReference type="GO" id="GO:0036126">
    <property type="term" value="C:sperm flagellum"/>
    <property type="evidence" value="ECO:0007669"/>
    <property type="project" value="TreeGrafter"/>
</dbReference>
<dbReference type="EMBL" id="AKHW03000487">
    <property type="protein sequence ID" value="KYO46840.1"/>
    <property type="molecule type" value="Genomic_DNA"/>
</dbReference>
<name>A0A151PCY4_ALLMI</name>
<dbReference type="Proteomes" id="UP000050525">
    <property type="component" value="Unassembled WGS sequence"/>
</dbReference>
<keyword evidence="17" id="KW-1185">Reference proteome</keyword>
<evidence type="ECO:0000256" key="12">
    <source>
        <dbReference type="ARBA" id="ARBA00023295"/>
    </source>
</evidence>
<dbReference type="PANTHER" id="PTHR11407:SF25">
    <property type="entry name" value="SPERM ACROSOME MEMBRANE-ASSOCIATED PROTEIN 3"/>
    <property type="match status" value="1"/>
</dbReference>
<feature type="domain" description="Glycosyl hydrolases family 22 (GH22)" evidence="15">
    <location>
        <begin position="167"/>
        <end position="185"/>
    </location>
</feature>
<evidence type="ECO:0000256" key="6">
    <source>
        <dbReference type="ARBA" id="ARBA00016370"/>
    </source>
</evidence>
<accession>A0A151PCY4</accession>
<evidence type="ECO:0000256" key="5">
    <source>
        <dbReference type="ARBA" id="ARBA00012732"/>
    </source>
</evidence>
<dbReference type="PROSITE" id="PS00128">
    <property type="entry name" value="GLYCOSYL_HYDROL_F22_1"/>
    <property type="match status" value="1"/>
</dbReference>
<sequence length="220" mass="24880">MPGLDVTTKIWTRTIRKNGIGKANANGILLLTKCALHSLIVMNTIFCQKDRLKTMWRHLREPWSDAAREGLIEMKALALLPLFGCLIMANEAKVFSRCELAYKLQEAGMDGYEGYSLANWICMAFFESGFNTAAEDDNADGSTDYGIFQINSRVWCNNHRSPTENLCYMPCTDLLSSDITDDIICAKRIVKDPKGMDAWEDWTMHCKGRDLSEWVDGCDL</sequence>
<dbReference type="Gene3D" id="1.10.530.10">
    <property type="match status" value="1"/>
</dbReference>
<dbReference type="GO" id="GO:0042742">
    <property type="term" value="P:defense response to bacterium"/>
    <property type="evidence" value="ECO:0007669"/>
    <property type="project" value="UniProtKB-KW"/>
</dbReference>
<dbReference type="InterPro" id="IPR001916">
    <property type="entry name" value="Glyco_hydro_22"/>
</dbReference>
<keyword evidence="8" id="KW-0929">Antimicrobial</keyword>
<evidence type="ECO:0000313" key="17">
    <source>
        <dbReference type="Proteomes" id="UP000050525"/>
    </source>
</evidence>
<evidence type="ECO:0000256" key="2">
    <source>
        <dbReference type="ARBA" id="ARBA00004613"/>
    </source>
</evidence>
<dbReference type="STRING" id="8496.A0A151PCY4"/>
<evidence type="ECO:0000313" key="16">
    <source>
        <dbReference type="EMBL" id="KYO46840.1"/>
    </source>
</evidence>
<dbReference type="GO" id="GO:0005576">
    <property type="term" value="C:extracellular region"/>
    <property type="evidence" value="ECO:0007669"/>
    <property type="project" value="UniProtKB-SubCell"/>
</dbReference>
<evidence type="ECO:0000256" key="10">
    <source>
        <dbReference type="ARBA" id="ARBA00022801"/>
    </source>
</evidence>
<dbReference type="FunFam" id="1.10.530.10:FF:000001">
    <property type="entry name" value="Lysozyme C"/>
    <property type="match status" value="1"/>
</dbReference>
<evidence type="ECO:0000259" key="15">
    <source>
        <dbReference type="PROSITE" id="PS00128"/>
    </source>
</evidence>
<dbReference type="GO" id="GO:0007342">
    <property type="term" value="P:fusion of sperm to egg plasma membrane involved in single fertilization"/>
    <property type="evidence" value="ECO:0007669"/>
    <property type="project" value="TreeGrafter"/>
</dbReference>
<evidence type="ECO:0000256" key="8">
    <source>
        <dbReference type="ARBA" id="ARBA00022529"/>
    </source>
</evidence>
<evidence type="ECO:0000256" key="3">
    <source>
        <dbReference type="ARBA" id="ARBA00010859"/>
    </source>
</evidence>
<dbReference type="InterPro" id="IPR000974">
    <property type="entry name" value="Glyco_hydro_22_lys"/>
</dbReference>
<dbReference type="GO" id="GO:0003796">
    <property type="term" value="F:lysozyme activity"/>
    <property type="evidence" value="ECO:0007669"/>
    <property type="project" value="UniProtKB-EC"/>
</dbReference>
<evidence type="ECO:0000256" key="7">
    <source>
        <dbReference type="ARBA" id="ARBA00022525"/>
    </source>
</evidence>
<keyword evidence="11" id="KW-1015">Disulfide bond</keyword>
<comment type="caution">
    <text evidence="16">The sequence shown here is derived from an EMBL/GenBank/DDBJ whole genome shotgun (WGS) entry which is preliminary data.</text>
</comment>
<dbReference type="GO" id="GO:0016998">
    <property type="term" value="P:cell wall macromolecule catabolic process"/>
    <property type="evidence" value="ECO:0007669"/>
    <property type="project" value="UniProtKB-ARBA"/>
</dbReference>
<dbReference type="SUPFAM" id="SSF53955">
    <property type="entry name" value="Lysozyme-like"/>
    <property type="match status" value="1"/>
</dbReference>
<dbReference type="EC" id="3.2.1.17" evidence="5"/>
<keyword evidence="9" id="KW-0081">Bacteriolytic enzyme</keyword>
<dbReference type="PANTHER" id="PTHR11407">
    <property type="entry name" value="LYSOZYME C"/>
    <property type="match status" value="1"/>
</dbReference>
<dbReference type="AlphaFoldDB" id="A0A151PCY4"/>
<dbReference type="CDD" id="cd16897">
    <property type="entry name" value="LYZ_C"/>
    <property type="match status" value="1"/>
</dbReference>
<keyword evidence="7" id="KW-0964">Secreted</keyword>
<dbReference type="GO" id="GO:0001669">
    <property type="term" value="C:acrosomal vesicle"/>
    <property type="evidence" value="ECO:0007669"/>
    <property type="project" value="TreeGrafter"/>
</dbReference>
<evidence type="ECO:0000256" key="11">
    <source>
        <dbReference type="ARBA" id="ARBA00023157"/>
    </source>
</evidence>
<proteinExistence type="inferred from homology"/>
<dbReference type="Pfam" id="PF00062">
    <property type="entry name" value="Lys"/>
    <property type="match status" value="1"/>
</dbReference>
<evidence type="ECO:0000256" key="14">
    <source>
        <dbReference type="RuleBase" id="RU004440"/>
    </source>
</evidence>
<comment type="similarity">
    <text evidence="3 14">Belongs to the glycosyl hydrolase 22 family.</text>
</comment>
<evidence type="ECO:0000256" key="13">
    <source>
        <dbReference type="ARBA" id="ARBA00024656"/>
    </source>
</evidence>
<dbReference type="GO" id="GO:0031640">
    <property type="term" value="P:killing of cells of another organism"/>
    <property type="evidence" value="ECO:0007669"/>
    <property type="project" value="UniProtKB-KW"/>
</dbReference>
<protein>
    <recommendedName>
        <fullName evidence="6">Sperm acrosome membrane-associated protein 3</fullName>
        <ecNumber evidence="5">3.2.1.17</ecNumber>
    </recommendedName>
</protein>
<dbReference type="PRINTS" id="PR00135">
    <property type="entry name" value="LYZLACT"/>
</dbReference>
<comment type="subcellular location">
    <subcellularLocation>
        <location evidence="2">Secreted</location>
    </subcellularLocation>
</comment>
<gene>
    <name evidence="16" type="primary">LYZL1</name>
    <name evidence="16" type="ORF">Y1Q_0014437</name>
</gene>
<evidence type="ECO:0000256" key="4">
    <source>
        <dbReference type="ARBA" id="ARBA00011780"/>
    </source>
</evidence>
<dbReference type="SMART" id="SM00263">
    <property type="entry name" value="LYZ1"/>
    <property type="match status" value="1"/>
</dbReference>
<dbReference type="InterPro" id="IPR023346">
    <property type="entry name" value="Lysozyme-like_dom_sf"/>
</dbReference>
<comment type="function">
    <text evidence="13">Sperm surface membrane protein that may be involved in sperm-egg plasma membrane adhesion and fusion during fertilization. It could be a potential receptor for the egg oligosaccharide residue N-acetylglucosamine, which is present in the extracellular matrix over the egg plasma membrane. The processed form has no detectable bacteriolytic activity in vitro.</text>
</comment>
<evidence type="ECO:0000256" key="9">
    <source>
        <dbReference type="ARBA" id="ARBA00022638"/>
    </source>
</evidence>
<comment type="subunit">
    <text evidence="4">Interacts with ASTL.</text>
</comment>
<keyword evidence="10" id="KW-0378">Hydrolase</keyword>
<organism evidence="16 17">
    <name type="scientific">Alligator mississippiensis</name>
    <name type="common">American alligator</name>
    <dbReference type="NCBI Taxonomy" id="8496"/>
    <lineage>
        <taxon>Eukaryota</taxon>
        <taxon>Metazoa</taxon>
        <taxon>Chordata</taxon>
        <taxon>Craniata</taxon>
        <taxon>Vertebrata</taxon>
        <taxon>Euteleostomi</taxon>
        <taxon>Archelosauria</taxon>
        <taxon>Archosauria</taxon>
        <taxon>Crocodylia</taxon>
        <taxon>Alligatoridae</taxon>
        <taxon>Alligatorinae</taxon>
        <taxon>Alligator</taxon>
    </lineage>
</organism>